<proteinExistence type="predicted"/>
<organism evidence="4 5">
    <name type="scientific">Rossellomorea pakistanensis</name>
    <dbReference type="NCBI Taxonomy" id="992288"/>
    <lineage>
        <taxon>Bacteria</taxon>
        <taxon>Bacillati</taxon>
        <taxon>Bacillota</taxon>
        <taxon>Bacilli</taxon>
        <taxon>Bacillales</taxon>
        <taxon>Bacillaceae</taxon>
        <taxon>Rossellomorea</taxon>
    </lineage>
</organism>
<evidence type="ECO:0000313" key="4">
    <source>
        <dbReference type="EMBL" id="MBM7585999.1"/>
    </source>
</evidence>
<reference evidence="4 5" key="1">
    <citation type="submission" date="2021-01" db="EMBL/GenBank/DDBJ databases">
        <title>Genomic Encyclopedia of Type Strains, Phase IV (KMG-IV): sequencing the most valuable type-strain genomes for metagenomic binning, comparative biology and taxonomic classification.</title>
        <authorList>
            <person name="Goeker M."/>
        </authorList>
    </citation>
    <scope>NUCLEOTIDE SEQUENCE [LARGE SCALE GENOMIC DNA]</scope>
    <source>
        <strain evidence="4 5">DSM 24834</strain>
    </source>
</reference>
<evidence type="ECO:0000313" key="5">
    <source>
        <dbReference type="Proteomes" id="UP001646157"/>
    </source>
</evidence>
<protein>
    <submittedName>
        <fullName evidence="4">Site-specific recombinase XerD</fullName>
    </submittedName>
</protein>
<gene>
    <name evidence="4" type="ORF">JOC86_002541</name>
</gene>
<accession>A0ABS2NDV2</accession>
<dbReference type="RefSeq" id="WP_205173006.1">
    <property type="nucleotide sequence ID" value="NZ_JAFBDZ010000002.1"/>
</dbReference>
<dbReference type="Proteomes" id="UP001646157">
    <property type="component" value="Unassembled WGS sequence"/>
</dbReference>
<comment type="caution">
    <text evidence="4">The sequence shown here is derived from an EMBL/GenBank/DDBJ whole genome shotgun (WGS) entry which is preliminary data.</text>
</comment>
<dbReference type="SUPFAM" id="SSF56349">
    <property type="entry name" value="DNA breaking-rejoining enzymes"/>
    <property type="match status" value="1"/>
</dbReference>
<dbReference type="PROSITE" id="PS51900">
    <property type="entry name" value="CB"/>
    <property type="match status" value="1"/>
</dbReference>
<dbReference type="InterPro" id="IPR010998">
    <property type="entry name" value="Integrase_recombinase_N"/>
</dbReference>
<dbReference type="EMBL" id="JAFBDZ010000002">
    <property type="protein sequence ID" value="MBM7585999.1"/>
    <property type="molecule type" value="Genomic_DNA"/>
</dbReference>
<dbReference type="Gene3D" id="1.10.150.130">
    <property type="match status" value="1"/>
</dbReference>
<evidence type="ECO:0000256" key="1">
    <source>
        <dbReference type="ARBA" id="ARBA00023125"/>
    </source>
</evidence>
<keyword evidence="1 2" id="KW-0238">DNA-binding</keyword>
<evidence type="ECO:0000256" key="2">
    <source>
        <dbReference type="PROSITE-ProRule" id="PRU01248"/>
    </source>
</evidence>
<sequence length="171" mass="20510">MKRRNMVRNIDIIEDLQGEETRSYEQAFHDFLKHCKIKGLSHDTILFYEKELKQISKVFLQLNTPLDNVKMIKKHYIEKFIENQLELNRAISTINSRLRAGRIFFNYCLEKGYSKKNPFDGIKQLRARREIGETFSKDQLNRHTQDSQYYNIYWSKRPCDNVDTCTYGNKT</sequence>
<evidence type="ECO:0000259" key="3">
    <source>
        <dbReference type="PROSITE" id="PS51900"/>
    </source>
</evidence>
<feature type="domain" description="Core-binding (CB)" evidence="3">
    <location>
        <begin position="22"/>
        <end position="109"/>
    </location>
</feature>
<dbReference type="InterPro" id="IPR011010">
    <property type="entry name" value="DNA_brk_join_enz"/>
</dbReference>
<keyword evidence="5" id="KW-1185">Reference proteome</keyword>
<dbReference type="InterPro" id="IPR044068">
    <property type="entry name" value="CB"/>
</dbReference>
<name>A0ABS2NDV2_9BACI</name>